<dbReference type="Proteomes" id="UP001150062">
    <property type="component" value="Unassembled WGS sequence"/>
</dbReference>
<name>A0ABQ8YJ95_9EUKA</name>
<keyword evidence="5" id="KW-1185">Reference proteome</keyword>
<keyword evidence="3" id="KW-0812">Transmembrane</keyword>
<dbReference type="Gene3D" id="3.40.50.720">
    <property type="entry name" value="NAD(P)-binding Rossmann-like Domain"/>
    <property type="match status" value="1"/>
</dbReference>
<evidence type="ECO:0000313" key="4">
    <source>
        <dbReference type="EMBL" id="KAJ6244653.1"/>
    </source>
</evidence>
<dbReference type="EMBL" id="JAOAOG010000163">
    <property type="protein sequence ID" value="KAJ6244653.1"/>
    <property type="molecule type" value="Genomic_DNA"/>
</dbReference>
<feature type="transmembrane region" description="Helical" evidence="3">
    <location>
        <begin position="198"/>
        <end position="218"/>
    </location>
</feature>
<protein>
    <submittedName>
        <fullName evidence="4">Oxidoreductase</fullName>
    </submittedName>
</protein>
<keyword evidence="2" id="KW-0560">Oxidoreductase</keyword>
<gene>
    <name evidence="4" type="ORF">M0813_21239</name>
</gene>
<evidence type="ECO:0000256" key="3">
    <source>
        <dbReference type="SAM" id="Phobius"/>
    </source>
</evidence>
<dbReference type="SUPFAM" id="SSF51735">
    <property type="entry name" value="NAD(P)-binding Rossmann-fold domains"/>
    <property type="match status" value="1"/>
</dbReference>
<evidence type="ECO:0000256" key="1">
    <source>
        <dbReference type="ARBA" id="ARBA00006484"/>
    </source>
</evidence>
<accession>A0ABQ8YJ95</accession>
<dbReference type="InterPro" id="IPR036291">
    <property type="entry name" value="NAD(P)-bd_dom_sf"/>
</dbReference>
<keyword evidence="3" id="KW-0472">Membrane</keyword>
<dbReference type="Pfam" id="PF00106">
    <property type="entry name" value="adh_short"/>
    <property type="match status" value="1"/>
</dbReference>
<proteinExistence type="inferred from homology"/>
<dbReference type="PANTHER" id="PTHR42901:SF1">
    <property type="entry name" value="ALCOHOL DEHYDROGENASE"/>
    <property type="match status" value="1"/>
</dbReference>
<evidence type="ECO:0000256" key="2">
    <source>
        <dbReference type="ARBA" id="ARBA00023002"/>
    </source>
</evidence>
<dbReference type="PANTHER" id="PTHR42901">
    <property type="entry name" value="ALCOHOL DEHYDROGENASE"/>
    <property type="match status" value="1"/>
</dbReference>
<dbReference type="InterPro" id="IPR002347">
    <property type="entry name" value="SDR_fam"/>
</dbReference>
<feature type="transmembrane region" description="Helical" evidence="3">
    <location>
        <begin position="6"/>
        <end position="24"/>
    </location>
</feature>
<comment type="caution">
    <text evidence="4">The sequence shown here is derived from an EMBL/GenBank/DDBJ whole genome shotgun (WGS) entry which is preliminary data.</text>
</comment>
<keyword evidence="3" id="KW-1133">Transmembrane helix</keyword>
<evidence type="ECO:0000313" key="5">
    <source>
        <dbReference type="Proteomes" id="UP001150062"/>
    </source>
</evidence>
<organism evidence="4 5">
    <name type="scientific">Anaeramoeba flamelloides</name>
    <dbReference type="NCBI Taxonomy" id="1746091"/>
    <lineage>
        <taxon>Eukaryota</taxon>
        <taxon>Metamonada</taxon>
        <taxon>Anaeramoebidae</taxon>
        <taxon>Anaeramoeba</taxon>
    </lineage>
</organism>
<dbReference type="PRINTS" id="PR00081">
    <property type="entry name" value="GDHRDH"/>
</dbReference>
<sequence>MILFNLLKNFLIFLGIFVLVYLYFHTKPLIYLFTRFGIQNLKKKYNAKWALITGGSHGIGLEIAKILAQQGINLFLLSSTQEKLDKACVDLKKVNPKIQVRVIQLDLTSSSENIEKVLEEVVGEQEIELMFSNAGAGIFGKFEEESFEAIEKFLHLNLQSHVKMTHWFLKRCSPQKEKEKEKEKEKGKGKEKGKQKRALVFTSSCLAYFALPFASSLYHSSKAFLTIFGGSLYSRVKDKGVDILTVHPGIVNTGFAKVDGKSVHDLPKGQEPDIVAKIIVNAVGKFSQIQTSHMGVLMVTMRNLFSTNTISQFGLKIYRKQQKKLLQKKDN</sequence>
<comment type="similarity">
    <text evidence="1">Belongs to the short-chain dehydrogenases/reductases (SDR) family.</text>
</comment>
<reference evidence="4" key="1">
    <citation type="submission" date="2022-08" db="EMBL/GenBank/DDBJ databases">
        <title>Novel sulfate-reducing endosymbionts in the free-living metamonad Anaeramoeba.</title>
        <authorList>
            <person name="Jerlstrom-Hultqvist J."/>
            <person name="Cepicka I."/>
            <person name="Gallot-Lavallee L."/>
            <person name="Salas-Leiva D."/>
            <person name="Curtis B.A."/>
            <person name="Zahonova K."/>
            <person name="Pipaliya S."/>
            <person name="Dacks J."/>
            <person name="Roger A.J."/>
        </authorList>
    </citation>
    <scope>NUCLEOTIDE SEQUENCE</scope>
    <source>
        <strain evidence="4">Schooner1</strain>
    </source>
</reference>